<evidence type="ECO:0000313" key="3">
    <source>
        <dbReference type="EMBL" id="OGM06452.1"/>
    </source>
</evidence>
<gene>
    <name evidence="3" type="ORF">A2008_05220</name>
</gene>
<proteinExistence type="predicted"/>
<keyword evidence="1" id="KW-0732">Signal</keyword>
<feature type="signal peptide" evidence="1">
    <location>
        <begin position="1"/>
        <end position="31"/>
    </location>
</feature>
<evidence type="ECO:0000313" key="4">
    <source>
        <dbReference type="Proteomes" id="UP000178735"/>
    </source>
</evidence>
<dbReference type="AlphaFoldDB" id="A0A1F7WUG3"/>
<comment type="caution">
    <text evidence="3">The sequence shown here is derived from an EMBL/GenBank/DDBJ whole genome shotgun (WGS) entry which is preliminary data.</text>
</comment>
<dbReference type="GO" id="GO:0008233">
    <property type="term" value="F:peptidase activity"/>
    <property type="evidence" value="ECO:0007669"/>
    <property type="project" value="InterPro"/>
</dbReference>
<dbReference type="PANTHER" id="PTHR41775:SF1">
    <property type="entry name" value="PEPTIDASE M6-LIKE DOMAIN-CONTAINING PROTEIN"/>
    <property type="match status" value="1"/>
</dbReference>
<dbReference type="Proteomes" id="UP000178735">
    <property type="component" value="Unassembled WGS sequence"/>
</dbReference>
<evidence type="ECO:0000259" key="2">
    <source>
        <dbReference type="Pfam" id="PF05547"/>
    </source>
</evidence>
<reference evidence="3 4" key="1">
    <citation type="journal article" date="2016" name="Nat. Commun.">
        <title>Thousands of microbial genomes shed light on interconnected biogeochemical processes in an aquifer system.</title>
        <authorList>
            <person name="Anantharaman K."/>
            <person name="Brown C.T."/>
            <person name="Hug L.A."/>
            <person name="Sharon I."/>
            <person name="Castelle C.J."/>
            <person name="Probst A.J."/>
            <person name="Thomas B.C."/>
            <person name="Singh A."/>
            <person name="Wilkins M.J."/>
            <person name="Karaoz U."/>
            <person name="Brodie E.L."/>
            <person name="Williams K.H."/>
            <person name="Hubbard S.S."/>
            <person name="Banfield J.F."/>
        </authorList>
    </citation>
    <scope>NUCLEOTIDE SEQUENCE [LARGE SCALE GENOMIC DNA]</scope>
</reference>
<dbReference type="PANTHER" id="PTHR41775">
    <property type="entry name" value="SECRETED PROTEIN-RELATED"/>
    <property type="match status" value="1"/>
</dbReference>
<dbReference type="InterPro" id="IPR008757">
    <property type="entry name" value="Peptidase_M6-like_domain"/>
</dbReference>
<dbReference type="SUPFAM" id="SSF55486">
    <property type="entry name" value="Metalloproteases ('zincins'), catalytic domain"/>
    <property type="match status" value="1"/>
</dbReference>
<name>A0A1F7WUG3_9BACT</name>
<dbReference type="GO" id="GO:0006508">
    <property type="term" value="P:proteolysis"/>
    <property type="evidence" value="ECO:0007669"/>
    <property type="project" value="InterPro"/>
</dbReference>
<dbReference type="NCBIfam" id="TIGR03296">
    <property type="entry name" value="M6dom_TIGR03296"/>
    <property type="match status" value="1"/>
</dbReference>
<feature type="chain" id="PRO_5009533592" description="Peptidase M6-like domain-containing protein" evidence="1">
    <location>
        <begin position="32"/>
        <end position="554"/>
    </location>
</feature>
<sequence>MSHIYKFLLKTSIIALIMSSGSFFMPGDAAAVAPPLDPGKPAPRNLFLSGGGENNYGAMVLPFKSASIGTRRAMGGGIGTTLAEYLKTNKNASLIVIPVEFSDVKMNAAGLSAIRLMAEEMCRFFNSQSGGRISLAAVTAPRVYKLSNTMGYYGSSDDAESLVRDAVAQSDAEIDFSNYQCVMVAHAGYGDETNPSDTGTSDIWSKYWYSGGYNAVATGDGVSVNGATVVPELEYESVSPLGIICHEFGHQLGLPDLYDTSYSTEGGIGRWSLMATGAYNGTPRGSRPALLDPWCRKRLGWTDYEKLSGNYKDFTFESNKVYQIAADGAEPSADYFLLEKRGKASGTYDEGLPGEGLLIYHVNAVSERENSLSPNNYSPGLIWLVCANAKDHLTVSPRSKVRGLDTDPYPALSNDEFYAYSSPASKTWKGNDSGAAVRNIKRISGGASLMITADIYSGQSAPKFFRTGSFLTPGVPGEIVLTARPSAQISGKLNAHITDSAFTSGEVTLTPAAGGKYYYALLRSSAKLTRLTLTLMGVRASDSQQVSEEHTFYY</sequence>
<accession>A0A1F7WUG3</accession>
<dbReference type="Pfam" id="PF05547">
    <property type="entry name" value="Peptidase_M6"/>
    <property type="match status" value="1"/>
</dbReference>
<organism evidence="3 4">
    <name type="scientific">Candidatus Wallbacteria bacterium GWC2_49_35</name>
    <dbReference type="NCBI Taxonomy" id="1817813"/>
    <lineage>
        <taxon>Bacteria</taxon>
        <taxon>Candidatus Walliibacteriota</taxon>
    </lineage>
</organism>
<dbReference type="EMBL" id="MGFH01000062">
    <property type="protein sequence ID" value="OGM06452.1"/>
    <property type="molecule type" value="Genomic_DNA"/>
</dbReference>
<protein>
    <recommendedName>
        <fullName evidence="2">Peptidase M6-like domain-containing protein</fullName>
    </recommendedName>
</protein>
<evidence type="ECO:0000256" key="1">
    <source>
        <dbReference type="SAM" id="SignalP"/>
    </source>
</evidence>
<dbReference type="STRING" id="1817813.A2008_05220"/>
<feature type="domain" description="Peptidase M6-like" evidence="2">
    <location>
        <begin position="182"/>
        <end position="296"/>
    </location>
</feature>